<feature type="compositionally biased region" description="Basic and acidic residues" evidence="1">
    <location>
        <begin position="155"/>
        <end position="166"/>
    </location>
</feature>
<evidence type="ECO:0000256" key="1">
    <source>
        <dbReference type="SAM" id="MobiDB-lite"/>
    </source>
</evidence>
<accession>A0ABQ5D4M0</accession>
<feature type="domain" description="Integrase catalytic" evidence="2">
    <location>
        <begin position="1"/>
        <end position="110"/>
    </location>
</feature>
<feature type="compositionally biased region" description="Polar residues" evidence="1">
    <location>
        <begin position="143"/>
        <end position="153"/>
    </location>
</feature>
<dbReference type="EMBL" id="BQNB010014920">
    <property type="protein sequence ID" value="GJT33938.1"/>
    <property type="molecule type" value="Genomic_DNA"/>
</dbReference>
<keyword evidence="3" id="KW-0695">RNA-directed DNA polymerase</keyword>
<keyword evidence="3" id="KW-0548">Nucleotidyltransferase</keyword>
<dbReference type="GO" id="GO:0003964">
    <property type="term" value="F:RNA-directed DNA polymerase activity"/>
    <property type="evidence" value="ECO:0007669"/>
    <property type="project" value="UniProtKB-KW"/>
</dbReference>
<reference evidence="3" key="1">
    <citation type="journal article" date="2022" name="Int. J. Mol. Sci.">
        <title>Draft Genome of Tanacetum Coccineum: Genomic Comparison of Closely Related Tanacetum-Family Plants.</title>
        <authorList>
            <person name="Yamashiro T."/>
            <person name="Shiraishi A."/>
            <person name="Nakayama K."/>
            <person name="Satake H."/>
        </authorList>
    </citation>
    <scope>NUCLEOTIDE SEQUENCE</scope>
</reference>
<keyword evidence="3" id="KW-0808">Transferase</keyword>
<dbReference type="InterPro" id="IPR001584">
    <property type="entry name" value="Integrase_cat-core"/>
</dbReference>
<dbReference type="PANTHER" id="PTHR35046:SF26">
    <property type="entry name" value="RNA-DIRECTED DNA POLYMERASE"/>
    <property type="match status" value="1"/>
</dbReference>
<dbReference type="Pfam" id="PF07727">
    <property type="entry name" value="RVT_2"/>
    <property type="match status" value="1"/>
</dbReference>
<proteinExistence type="predicted"/>
<dbReference type="PROSITE" id="PS50994">
    <property type="entry name" value="INTEGRASE"/>
    <property type="match status" value="1"/>
</dbReference>
<dbReference type="Gene3D" id="3.30.420.10">
    <property type="entry name" value="Ribonuclease H-like superfamily/Ribonuclease H"/>
    <property type="match status" value="1"/>
</dbReference>
<dbReference type="PANTHER" id="PTHR35046">
    <property type="entry name" value="ZINC KNUCKLE (CCHC-TYPE) FAMILY PROTEIN"/>
    <property type="match status" value="1"/>
</dbReference>
<feature type="compositionally biased region" description="Basic and acidic residues" evidence="1">
    <location>
        <begin position="128"/>
        <end position="142"/>
    </location>
</feature>
<organism evidence="3 4">
    <name type="scientific">Tanacetum coccineum</name>
    <dbReference type="NCBI Taxonomy" id="301880"/>
    <lineage>
        <taxon>Eukaryota</taxon>
        <taxon>Viridiplantae</taxon>
        <taxon>Streptophyta</taxon>
        <taxon>Embryophyta</taxon>
        <taxon>Tracheophyta</taxon>
        <taxon>Spermatophyta</taxon>
        <taxon>Magnoliopsida</taxon>
        <taxon>eudicotyledons</taxon>
        <taxon>Gunneridae</taxon>
        <taxon>Pentapetalae</taxon>
        <taxon>asterids</taxon>
        <taxon>campanulids</taxon>
        <taxon>Asterales</taxon>
        <taxon>Asteraceae</taxon>
        <taxon>Asteroideae</taxon>
        <taxon>Anthemideae</taxon>
        <taxon>Anthemidinae</taxon>
        <taxon>Tanacetum</taxon>
    </lineage>
</organism>
<evidence type="ECO:0000259" key="2">
    <source>
        <dbReference type="PROSITE" id="PS50994"/>
    </source>
</evidence>
<evidence type="ECO:0000313" key="4">
    <source>
        <dbReference type="Proteomes" id="UP001151760"/>
    </source>
</evidence>
<protein>
    <submittedName>
        <fullName evidence="3">Reverse transcriptase domain-containing protein</fullName>
    </submittedName>
</protein>
<comment type="caution">
    <text evidence="3">The sequence shown here is derived from an EMBL/GenBank/DDBJ whole genome shotgun (WGS) entry which is preliminary data.</text>
</comment>
<sequence>MDFITKLPKTSQGYDTIWVIVDRLMKPAIFVPMRETDPMEKLAKMYLKEVVTRHGIPVSIICNRDSKFTSNFYRPFQKALGTDLSMSTTYHPQSDRQSERTIQTLEDMLRACVINFGNGRGWRSSTHWSRDDPRNNRKDRSNQAENSSCSGSTKDYAELKCPKEANHSVVKSSKAKNEGEKPNKNTNLKTNEKPVDQEDQAFLDELKRLKRQEKRLMMQLKLLERSLPKILRICFFKQELLELAVLTQLILLAHQFVLPVLLGVVADFTNLETIVNVSPIPTSRIHFIHPSTQILEDPKSAVQTRSKVNKSSGAYAFVYRNKKDERGVMVRNKARLVAQGHRQEEGIDYDEVFAPTARIEAIRIFLAFASYMGFIFYQMDVKSTFLYGKIDEECNNPQNQVAAE</sequence>
<evidence type="ECO:0000313" key="3">
    <source>
        <dbReference type="EMBL" id="GJT33938.1"/>
    </source>
</evidence>
<dbReference type="Proteomes" id="UP001151760">
    <property type="component" value="Unassembled WGS sequence"/>
</dbReference>
<dbReference type="SUPFAM" id="SSF53098">
    <property type="entry name" value="Ribonuclease H-like"/>
    <property type="match status" value="1"/>
</dbReference>
<dbReference type="InterPro" id="IPR012337">
    <property type="entry name" value="RNaseH-like_sf"/>
</dbReference>
<reference evidence="3" key="2">
    <citation type="submission" date="2022-01" db="EMBL/GenBank/DDBJ databases">
        <authorList>
            <person name="Yamashiro T."/>
            <person name="Shiraishi A."/>
            <person name="Satake H."/>
            <person name="Nakayama K."/>
        </authorList>
    </citation>
    <scope>NUCLEOTIDE SEQUENCE</scope>
</reference>
<feature type="region of interest" description="Disordered" evidence="1">
    <location>
        <begin position="123"/>
        <end position="197"/>
    </location>
</feature>
<name>A0ABQ5D4M0_9ASTR</name>
<dbReference type="InterPro" id="IPR013103">
    <property type="entry name" value="RVT_2"/>
</dbReference>
<dbReference type="InterPro" id="IPR036397">
    <property type="entry name" value="RNaseH_sf"/>
</dbReference>
<keyword evidence="4" id="KW-1185">Reference proteome</keyword>
<gene>
    <name evidence="3" type="ORF">Tco_0924357</name>
</gene>